<accession>A0A5N6P8M4</accession>
<name>A0A5N6P8M4_9ASTR</name>
<comment type="caution">
    <text evidence="2">The sequence shown here is derived from an EMBL/GenBank/DDBJ whole genome shotgun (WGS) entry which is preliminary data.</text>
</comment>
<evidence type="ECO:0000313" key="1">
    <source>
        <dbReference type="EMBL" id="KAD5961137.1"/>
    </source>
</evidence>
<gene>
    <name evidence="1" type="ORF">E3N88_12610</name>
    <name evidence="2" type="ORF">E3N88_12626</name>
</gene>
<evidence type="ECO:0000313" key="2">
    <source>
        <dbReference type="EMBL" id="KAD5961153.1"/>
    </source>
</evidence>
<dbReference type="EMBL" id="SZYD01000006">
    <property type="protein sequence ID" value="KAD5961137.1"/>
    <property type="molecule type" value="Genomic_DNA"/>
</dbReference>
<evidence type="ECO:0000313" key="3">
    <source>
        <dbReference type="Proteomes" id="UP000326396"/>
    </source>
</evidence>
<reference evidence="2 3" key="1">
    <citation type="submission" date="2019-05" db="EMBL/GenBank/DDBJ databases">
        <title>Mikania micrantha, genome provides insights into the molecular mechanism of rapid growth.</title>
        <authorList>
            <person name="Liu B."/>
        </authorList>
    </citation>
    <scope>NUCLEOTIDE SEQUENCE [LARGE SCALE GENOMIC DNA]</scope>
    <source>
        <strain evidence="2">NLD-2019</strain>
        <tissue evidence="2">Leaf</tissue>
    </source>
</reference>
<organism evidence="2 3">
    <name type="scientific">Mikania micrantha</name>
    <name type="common">bitter vine</name>
    <dbReference type="NCBI Taxonomy" id="192012"/>
    <lineage>
        <taxon>Eukaryota</taxon>
        <taxon>Viridiplantae</taxon>
        <taxon>Streptophyta</taxon>
        <taxon>Embryophyta</taxon>
        <taxon>Tracheophyta</taxon>
        <taxon>Spermatophyta</taxon>
        <taxon>Magnoliopsida</taxon>
        <taxon>eudicotyledons</taxon>
        <taxon>Gunneridae</taxon>
        <taxon>Pentapetalae</taxon>
        <taxon>asterids</taxon>
        <taxon>campanulids</taxon>
        <taxon>Asterales</taxon>
        <taxon>Asteraceae</taxon>
        <taxon>Asteroideae</taxon>
        <taxon>Heliantheae alliance</taxon>
        <taxon>Eupatorieae</taxon>
        <taxon>Mikania</taxon>
    </lineage>
</organism>
<dbReference type="Proteomes" id="UP000326396">
    <property type="component" value="Linkage Group LG14"/>
</dbReference>
<proteinExistence type="predicted"/>
<dbReference type="EMBL" id="SZYD01000006">
    <property type="protein sequence ID" value="KAD5961153.1"/>
    <property type="molecule type" value="Genomic_DNA"/>
</dbReference>
<keyword evidence="3" id="KW-1185">Reference proteome</keyword>
<sequence>MLSQHLLVSKVPVQIKDRERVPDQGFRCRVELRFGAADGVEHRVWRRQVVGWEAEINGWPDGRRRPAEDRRAVGEKGLWMGRDRTLEGNERN</sequence>
<dbReference type="AlphaFoldDB" id="A0A5N6P8M4"/>
<protein>
    <submittedName>
        <fullName evidence="2">Uncharacterized protein</fullName>
    </submittedName>
</protein>